<dbReference type="Pfam" id="PF02769">
    <property type="entry name" value="AIRS_C"/>
    <property type="match status" value="1"/>
</dbReference>
<dbReference type="CDD" id="cd02197">
    <property type="entry name" value="HypE"/>
    <property type="match status" value="1"/>
</dbReference>
<evidence type="ECO:0000313" key="4">
    <source>
        <dbReference type="EMBL" id="HGQ35521.1"/>
    </source>
</evidence>
<dbReference type="PANTHER" id="PTHR30303">
    <property type="entry name" value="HYDROGENASE ISOENZYMES FORMATION PROTEIN HYPE"/>
    <property type="match status" value="1"/>
</dbReference>
<evidence type="ECO:0000259" key="2">
    <source>
        <dbReference type="Pfam" id="PF00586"/>
    </source>
</evidence>
<dbReference type="InterPro" id="IPR010918">
    <property type="entry name" value="PurM-like_C_dom"/>
</dbReference>
<name>A0A7C4JIR3_9CREN</name>
<dbReference type="InterPro" id="IPR036921">
    <property type="entry name" value="PurM-like_N_sf"/>
</dbReference>
<dbReference type="AlphaFoldDB" id="A0A7C4JIR3"/>
<evidence type="ECO:0000313" key="5">
    <source>
        <dbReference type="EMBL" id="HGQ63977.1"/>
    </source>
</evidence>
<dbReference type="Pfam" id="PF00586">
    <property type="entry name" value="AIRS"/>
    <property type="match status" value="1"/>
</dbReference>
<feature type="domain" description="PurM-like C-terminal" evidence="3">
    <location>
        <begin position="173"/>
        <end position="330"/>
    </location>
</feature>
<dbReference type="InterPro" id="IPR011854">
    <property type="entry name" value="HypE"/>
</dbReference>
<dbReference type="GO" id="GO:0051604">
    <property type="term" value="P:protein maturation"/>
    <property type="evidence" value="ECO:0007669"/>
    <property type="project" value="TreeGrafter"/>
</dbReference>
<dbReference type="EMBL" id="DTBD01000013">
    <property type="protein sequence ID" value="HGQ63977.1"/>
    <property type="molecule type" value="Genomic_DNA"/>
</dbReference>
<organism evidence="5">
    <name type="scientific">Ignisphaera aggregans</name>
    <dbReference type="NCBI Taxonomy" id="334771"/>
    <lineage>
        <taxon>Archaea</taxon>
        <taxon>Thermoproteota</taxon>
        <taxon>Thermoprotei</taxon>
        <taxon>Desulfurococcales</taxon>
        <taxon>Desulfurococcaceae</taxon>
        <taxon>Ignisphaera</taxon>
    </lineage>
</organism>
<comment type="similarity">
    <text evidence="1">Belongs to the HypE family.</text>
</comment>
<gene>
    <name evidence="5" type="primary">hypE</name>
    <name evidence="5" type="ORF">ENU08_01880</name>
    <name evidence="4" type="ORF">ENU41_02430</name>
</gene>
<proteinExistence type="inferred from homology"/>
<dbReference type="PIRSF" id="PIRSF005644">
    <property type="entry name" value="Hdrgns_mtr_HypE"/>
    <property type="match status" value="1"/>
</dbReference>
<dbReference type="Gene3D" id="3.90.650.10">
    <property type="entry name" value="PurM-like C-terminal domain"/>
    <property type="match status" value="1"/>
</dbReference>
<dbReference type="SUPFAM" id="SSF55326">
    <property type="entry name" value="PurM N-terminal domain-like"/>
    <property type="match status" value="1"/>
</dbReference>
<evidence type="ECO:0000256" key="1">
    <source>
        <dbReference type="ARBA" id="ARBA00006243"/>
    </source>
</evidence>
<dbReference type="InterPro" id="IPR036676">
    <property type="entry name" value="PurM-like_C_sf"/>
</dbReference>
<dbReference type="NCBIfam" id="TIGR02124">
    <property type="entry name" value="hypE"/>
    <property type="match status" value="1"/>
</dbReference>
<reference evidence="5" key="1">
    <citation type="journal article" date="2020" name="mSystems">
        <title>Genome- and Community-Level Interaction Insights into Carbon Utilization and Element Cycling Functions of Hydrothermarchaeota in Hydrothermal Sediment.</title>
        <authorList>
            <person name="Zhou Z."/>
            <person name="Liu Y."/>
            <person name="Xu W."/>
            <person name="Pan J."/>
            <person name="Luo Z.H."/>
            <person name="Li M."/>
        </authorList>
    </citation>
    <scope>NUCLEOTIDE SEQUENCE [LARGE SCALE GENOMIC DNA]</scope>
    <source>
        <strain evidence="5">SpSt-637</strain>
        <strain evidence="4">SpSt-667</strain>
    </source>
</reference>
<dbReference type="PANTHER" id="PTHR30303:SF0">
    <property type="entry name" value="CARBAMOYL DEHYDRATASE HYPE"/>
    <property type="match status" value="1"/>
</dbReference>
<evidence type="ECO:0000259" key="3">
    <source>
        <dbReference type="Pfam" id="PF02769"/>
    </source>
</evidence>
<dbReference type="Gene3D" id="3.30.1330.10">
    <property type="entry name" value="PurM-like, N-terminal domain"/>
    <property type="match status" value="1"/>
</dbReference>
<feature type="domain" description="PurM-like N-terminal" evidence="2">
    <location>
        <begin position="50"/>
        <end position="163"/>
    </location>
</feature>
<dbReference type="EMBL" id="DTCK01000013">
    <property type="protein sequence ID" value="HGQ35521.1"/>
    <property type="molecule type" value="Genomic_DNA"/>
</dbReference>
<dbReference type="SUPFAM" id="SSF56042">
    <property type="entry name" value="PurM C-terminal domain-like"/>
    <property type="match status" value="1"/>
</dbReference>
<protein>
    <submittedName>
        <fullName evidence="5">Hydrogenase expression/formation protein HypE</fullName>
    </submittedName>
</protein>
<comment type="caution">
    <text evidence="5">The sequence shown here is derived from an EMBL/GenBank/DDBJ whole genome shotgun (WGS) entry which is preliminary data.</text>
</comment>
<accession>A0A7C4JIR3</accession>
<sequence>MKIVNKSDRISLAHGSGGVETYELIAKLILSRVPDNFKKILNGVGIDILDDGASVPLPNGQHIVISIDAYTVNPPFFPGGDIGALAACGSINDVLMMGGKPIAMLDSIVVEEGFPVEDLEKIIESFTKILISEGIALIGGDFKVMPRGQIDGIVITSTAIGIADKLIVDRPHPGDKIVVSDFVGDHGAVIMLLQMGLKDKVEEIGKGLLRSDVKPLTKLMLPLIQKYGEYIHAARDPTRGGLAGVLNEWASKTGLVIVIDESLTPIRVNVRRYSEMLGIDPLYLASEGVAVLAIDPSLAGMIVEFMKSIGYENTRVIGEVKQSEKFKGVVVARTSVGGYRIVDPPRGELVPRIC</sequence>
<dbReference type="InterPro" id="IPR016188">
    <property type="entry name" value="PurM-like_N"/>
</dbReference>